<dbReference type="Proteomes" id="UP001610446">
    <property type="component" value="Unassembled WGS sequence"/>
</dbReference>
<evidence type="ECO:0000313" key="1">
    <source>
        <dbReference type="EMBL" id="KAL2826905.1"/>
    </source>
</evidence>
<organism evidence="1 2">
    <name type="scientific">Aspergillus pseudoustus</name>
    <dbReference type="NCBI Taxonomy" id="1810923"/>
    <lineage>
        <taxon>Eukaryota</taxon>
        <taxon>Fungi</taxon>
        <taxon>Dikarya</taxon>
        <taxon>Ascomycota</taxon>
        <taxon>Pezizomycotina</taxon>
        <taxon>Eurotiomycetes</taxon>
        <taxon>Eurotiomycetidae</taxon>
        <taxon>Eurotiales</taxon>
        <taxon>Aspergillaceae</taxon>
        <taxon>Aspergillus</taxon>
        <taxon>Aspergillus subgen. Nidulantes</taxon>
    </lineage>
</organism>
<evidence type="ECO:0000313" key="2">
    <source>
        <dbReference type="Proteomes" id="UP001610446"/>
    </source>
</evidence>
<name>A0ABR4IGL7_9EURO</name>
<proteinExistence type="predicted"/>
<protein>
    <submittedName>
        <fullName evidence="1">Uncharacterized protein</fullName>
    </submittedName>
</protein>
<dbReference type="EMBL" id="JBFXLU010000422">
    <property type="protein sequence ID" value="KAL2826905.1"/>
    <property type="molecule type" value="Genomic_DNA"/>
</dbReference>
<gene>
    <name evidence="1" type="ORF">BJY01DRAFT_229516</name>
</gene>
<keyword evidence="2" id="KW-1185">Reference proteome</keyword>
<accession>A0ABR4IGL7</accession>
<comment type="caution">
    <text evidence="1">The sequence shown here is derived from an EMBL/GenBank/DDBJ whole genome shotgun (WGS) entry which is preliminary data.</text>
</comment>
<reference evidence="1 2" key="1">
    <citation type="submission" date="2024-07" db="EMBL/GenBank/DDBJ databases">
        <title>Section-level genome sequencing and comparative genomics of Aspergillus sections Usti and Cavernicolus.</title>
        <authorList>
            <consortium name="Lawrence Berkeley National Laboratory"/>
            <person name="Nybo J.L."/>
            <person name="Vesth T.C."/>
            <person name="Theobald S."/>
            <person name="Frisvad J.C."/>
            <person name="Larsen T.O."/>
            <person name="Kjaerboelling I."/>
            <person name="Rothschild-Mancinelli K."/>
            <person name="Lyhne E.K."/>
            <person name="Kogle M.E."/>
            <person name="Barry K."/>
            <person name="Clum A."/>
            <person name="Na H."/>
            <person name="Ledsgaard L."/>
            <person name="Lin J."/>
            <person name="Lipzen A."/>
            <person name="Kuo A."/>
            <person name="Riley R."/>
            <person name="Mondo S."/>
            <person name="Labutti K."/>
            <person name="Haridas S."/>
            <person name="Pangalinan J."/>
            <person name="Salamov A.A."/>
            <person name="Simmons B.A."/>
            <person name="Magnuson J.K."/>
            <person name="Chen J."/>
            <person name="Drula E."/>
            <person name="Henrissat B."/>
            <person name="Wiebenga A."/>
            <person name="Lubbers R.J."/>
            <person name="Gomes A.C."/>
            <person name="Makela M.R."/>
            <person name="Stajich J."/>
            <person name="Grigoriev I.V."/>
            <person name="Mortensen U.H."/>
            <person name="De Vries R.P."/>
            <person name="Baker S.E."/>
            <person name="Andersen M.R."/>
        </authorList>
    </citation>
    <scope>NUCLEOTIDE SEQUENCE [LARGE SCALE GENOMIC DNA]</scope>
    <source>
        <strain evidence="1 2">CBS 123904</strain>
    </source>
</reference>
<sequence>MDSLFIPSDCAQDIQKLQANVTRRAKQIPRPSGGCLTKISPVYGCDDLAAHSISDALKAATGPLSSNTGDYTWNILIFFHGRATIGNTATLMIPIVTHDTCTLHVVQDGGTTAALETSSRYHVFHKLHTLEIEGDGWMAALCITALGERLG</sequence>